<sequence>MTLAFLTSAIMSILLRWPRAISTDKVSPELRSLRRELVSMNPVQQSAQQTIGSLLFIVVDLEVRAGFLTESGP</sequence>
<proteinExistence type="predicted"/>
<gene>
    <name evidence="1" type="ORF">SAMN06295933_1110</name>
</gene>
<dbReference type="AlphaFoldDB" id="A0A1X7CQS6"/>
<dbReference type="STRING" id="1519643.SAMN06295933_1110"/>
<organism evidence="1 2">
    <name type="scientific">Desulfovibrio gilichinskyi</name>
    <dbReference type="NCBI Taxonomy" id="1519643"/>
    <lineage>
        <taxon>Bacteria</taxon>
        <taxon>Pseudomonadati</taxon>
        <taxon>Thermodesulfobacteriota</taxon>
        <taxon>Desulfovibrionia</taxon>
        <taxon>Desulfovibrionales</taxon>
        <taxon>Desulfovibrionaceae</taxon>
        <taxon>Desulfovibrio</taxon>
    </lineage>
</organism>
<evidence type="ECO:0000313" key="2">
    <source>
        <dbReference type="Proteomes" id="UP000192906"/>
    </source>
</evidence>
<name>A0A1X7CQS6_9BACT</name>
<dbReference type="RefSeq" id="WP_085099561.1">
    <property type="nucleotide sequence ID" value="NZ_FWZU01000002.1"/>
</dbReference>
<protein>
    <submittedName>
        <fullName evidence="1">Uncharacterized protein</fullName>
    </submittedName>
</protein>
<accession>A0A1X7CQS6</accession>
<keyword evidence="2" id="KW-1185">Reference proteome</keyword>
<dbReference type="Proteomes" id="UP000192906">
    <property type="component" value="Unassembled WGS sequence"/>
</dbReference>
<reference evidence="2" key="1">
    <citation type="submission" date="2017-04" db="EMBL/GenBank/DDBJ databases">
        <authorList>
            <person name="Varghese N."/>
            <person name="Submissions S."/>
        </authorList>
    </citation>
    <scope>NUCLEOTIDE SEQUENCE [LARGE SCALE GENOMIC DNA]</scope>
    <source>
        <strain evidence="2">K3S</strain>
    </source>
</reference>
<evidence type="ECO:0000313" key="1">
    <source>
        <dbReference type="EMBL" id="SMF01250.1"/>
    </source>
</evidence>
<dbReference type="EMBL" id="FWZU01000002">
    <property type="protein sequence ID" value="SMF01250.1"/>
    <property type="molecule type" value="Genomic_DNA"/>
</dbReference>